<proteinExistence type="predicted"/>
<keyword evidence="1" id="KW-1133">Transmembrane helix</keyword>
<comment type="caution">
    <text evidence="2">The sequence shown here is derived from an EMBL/GenBank/DDBJ whole genome shotgun (WGS) entry which is preliminary data.</text>
</comment>
<name>A0A9X2U6L8_9BACT</name>
<feature type="transmembrane region" description="Helical" evidence="1">
    <location>
        <begin position="22"/>
        <end position="45"/>
    </location>
</feature>
<dbReference type="EMBL" id="JANUBB010000003">
    <property type="protein sequence ID" value="MCS3950820.1"/>
    <property type="molecule type" value="Genomic_DNA"/>
</dbReference>
<feature type="transmembrane region" description="Helical" evidence="1">
    <location>
        <begin position="57"/>
        <end position="78"/>
    </location>
</feature>
<accession>A0A9X2U6L8</accession>
<evidence type="ECO:0000313" key="3">
    <source>
        <dbReference type="Proteomes" id="UP001155010"/>
    </source>
</evidence>
<keyword evidence="1" id="KW-0812">Transmembrane</keyword>
<evidence type="ECO:0000256" key="1">
    <source>
        <dbReference type="SAM" id="Phobius"/>
    </source>
</evidence>
<sequence>MGYVIGAVVVLAFSRGLYHRSIVSGGLLLVVALGPVVNGAVGWIFGDATLSLSTAAFMEGTLALSGLGLSVMVARAIYALRREEASESSSRSPRFT</sequence>
<protein>
    <submittedName>
        <fullName evidence="2">Uncharacterized protein</fullName>
    </submittedName>
</protein>
<organism evidence="2 3">
    <name type="scientific">Salinibacter ruber</name>
    <dbReference type="NCBI Taxonomy" id="146919"/>
    <lineage>
        <taxon>Bacteria</taxon>
        <taxon>Pseudomonadati</taxon>
        <taxon>Rhodothermota</taxon>
        <taxon>Rhodothermia</taxon>
        <taxon>Rhodothermales</taxon>
        <taxon>Salinibacteraceae</taxon>
        <taxon>Salinibacter</taxon>
    </lineage>
</organism>
<dbReference type="RefSeq" id="WP_259081476.1">
    <property type="nucleotide sequence ID" value="NZ_JANTZN010000001.1"/>
</dbReference>
<gene>
    <name evidence="2" type="ORF">GGP83_000761</name>
</gene>
<dbReference type="AlphaFoldDB" id="A0A9X2U6L8"/>
<evidence type="ECO:0000313" key="2">
    <source>
        <dbReference type="EMBL" id="MCS3950820.1"/>
    </source>
</evidence>
<reference evidence="2" key="1">
    <citation type="submission" date="2022-08" db="EMBL/GenBank/DDBJ databases">
        <title>Genomic Encyclopedia of Type Strains, Phase V (KMG-V): Genome sequencing to study the core and pangenomes of soil and plant-associated prokaryotes.</title>
        <authorList>
            <person name="Whitman W."/>
        </authorList>
    </citation>
    <scope>NUCLEOTIDE SEQUENCE</scope>
    <source>
        <strain evidence="2">SP2017</strain>
    </source>
</reference>
<keyword evidence="1" id="KW-0472">Membrane</keyword>
<dbReference type="Proteomes" id="UP001155010">
    <property type="component" value="Unassembled WGS sequence"/>
</dbReference>